<reference evidence="5" key="1">
    <citation type="submission" date="2018-02" db="EMBL/GenBank/DDBJ databases">
        <title>Rhizophora mucronata_Transcriptome.</title>
        <authorList>
            <person name="Meera S.P."/>
            <person name="Sreeshan A."/>
            <person name="Augustine A."/>
        </authorList>
    </citation>
    <scope>NUCLEOTIDE SEQUENCE</scope>
    <source>
        <tissue evidence="5">Leaf</tissue>
    </source>
</reference>
<protein>
    <recommendedName>
        <fullName evidence="4">Bromo domain-containing protein</fullName>
    </recommendedName>
</protein>
<sequence length="169" mass="18757">MILQHMDLDTIGSRIGSGSILSTKELFRDLLLLANNALVFYSKTTREYKSALLLRDIVTKSLRHHLKNYISRSTINFLLTTPSMINPPVRTRNARPGDRKFPGKVAKSGNPVIKNPNADKRPTDAHSCPSMKSLAMTKKGSGRPRKTGRGSATEQPEILTKGRKKMGTK</sequence>
<dbReference type="PANTHER" id="PTHR15398">
    <property type="entry name" value="BROMODOMAIN-CONTAINING PROTEIN 8"/>
    <property type="match status" value="1"/>
</dbReference>
<proteinExistence type="predicted"/>
<evidence type="ECO:0000256" key="2">
    <source>
        <dbReference type="PROSITE-ProRule" id="PRU00035"/>
    </source>
</evidence>
<dbReference type="PANTHER" id="PTHR15398:SF4">
    <property type="entry name" value="BROMODOMAIN-CONTAINING PROTEIN 8 ISOFORM X1"/>
    <property type="match status" value="1"/>
</dbReference>
<feature type="region of interest" description="Disordered" evidence="3">
    <location>
        <begin position="88"/>
        <end position="169"/>
    </location>
</feature>
<name>A0A2P2J981_RHIMU</name>
<evidence type="ECO:0000259" key="4">
    <source>
        <dbReference type="PROSITE" id="PS50014"/>
    </source>
</evidence>
<evidence type="ECO:0000256" key="3">
    <source>
        <dbReference type="SAM" id="MobiDB-lite"/>
    </source>
</evidence>
<dbReference type="InterPro" id="IPR036427">
    <property type="entry name" value="Bromodomain-like_sf"/>
</dbReference>
<accession>A0A2P2J981</accession>
<evidence type="ECO:0000256" key="1">
    <source>
        <dbReference type="ARBA" id="ARBA00023117"/>
    </source>
</evidence>
<feature type="domain" description="Bromo" evidence="4">
    <location>
        <begin position="1"/>
        <end position="48"/>
    </location>
</feature>
<dbReference type="SUPFAM" id="SSF47370">
    <property type="entry name" value="Bromodomain"/>
    <property type="match status" value="1"/>
</dbReference>
<organism evidence="5">
    <name type="scientific">Rhizophora mucronata</name>
    <name type="common">Asiatic mangrove</name>
    <dbReference type="NCBI Taxonomy" id="61149"/>
    <lineage>
        <taxon>Eukaryota</taxon>
        <taxon>Viridiplantae</taxon>
        <taxon>Streptophyta</taxon>
        <taxon>Embryophyta</taxon>
        <taxon>Tracheophyta</taxon>
        <taxon>Spermatophyta</taxon>
        <taxon>Magnoliopsida</taxon>
        <taxon>eudicotyledons</taxon>
        <taxon>Gunneridae</taxon>
        <taxon>Pentapetalae</taxon>
        <taxon>rosids</taxon>
        <taxon>fabids</taxon>
        <taxon>Malpighiales</taxon>
        <taxon>Rhizophoraceae</taxon>
        <taxon>Rhizophora</taxon>
    </lineage>
</organism>
<dbReference type="AlphaFoldDB" id="A0A2P2J981"/>
<dbReference type="GO" id="GO:0035267">
    <property type="term" value="C:NuA4 histone acetyltransferase complex"/>
    <property type="evidence" value="ECO:0007669"/>
    <property type="project" value="TreeGrafter"/>
</dbReference>
<dbReference type="InterPro" id="IPR001487">
    <property type="entry name" value="Bromodomain"/>
</dbReference>
<dbReference type="PROSITE" id="PS50014">
    <property type="entry name" value="BROMODOMAIN_2"/>
    <property type="match status" value="1"/>
</dbReference>
<dbReference type="Gene3D" id="1.20.920.10">
    <property type="entry name" value="Bromodomain-like"/>
    <property type="match status" value="1"/>
</dbReference>
<keyword evidence="1 2" id="KW-0103">Bromodomain</keyword>
<dbReference type="Pfam" id="PF00439">
    <property type="entry name" value="Bromodomain"/>
    <property type="match status" value="1"/>
</dbReference>
<evidence type="ECO:0000313" key="5">
    <source>
        <dbReference type="EMBL" id="MBW90034.1"/>
    </source>
</evidence>
<dbReference type="EMBL" id="GGEC01009551">
    <property type="protein sequence ID" value="MBW90034.1"/>
    <property type="molecule type" value="Transcribed_RNA"/>
</dbReference>